<dbReference type="EMBL" id="JAIVGD010000011">
    <property type="protein sequence ID" value="KAH0771618.1"/>
    <property type="molecule type" value="Genomic_DNA"/>
</dbReference>
<keyword evidence="4" id="KW-1185">Reference proteome</keyword>
<protein>
    <submittedName>
        <fullName evidence="2">Uncharacterized protein</fullName>
    </submittedName>
</protein>
<gene>
    <name evidence="3" type="ORF">KY290_008875</name>
    <name evidence="2" type="ORF">KY290_015599</name>
</gene>
<evidence type="ECO:0000313" key="4">
    <source>
        <dbReference type="Proteomes" id="UP000826656"/>
    </source>
</evidence>
<evidence type="ECO:0000256" key="1">
    <source>
        <dbReference type="SAM" id="MobiDB-lite"/>
    </source>
</evidence>
<evidence type="ECO:0000313" key="2">
    <source>
        <dbReference type="EMBL" id="KAH0771618.1"/>
    </source>
</evidence>
<sequence length="172" mass="18559">MQASKASAEAAPGSTQGTSKEHLLGITKEVGKDPGLPEALRARMLALEDEVNMVMGQYLGAVEGFLGKFPSAYAVSSTPGIALNGHVAVGGNSSFYLILWSGCPTSASINRKISLLFTQTPLSYRRLWQLELIGSDSYHCNLGTQALELICQSTVTTNLYFEVKRLRSFPSR</sequence>
<proteinExistence type="predicted"/>
<evidence type="ECO:0000313" key="3">
    <source>
        <dbReference type="EMBL" id="KAH0777464.1"/>
    </source>
</evidence>
<name>A0ABQ7VT63_SOLTU</name>
<dbReference type="EMBL" id="JAIVGD010000003">
    <property type="protein sequence ID" value="KAH0777464.1"/>
    <property type="molecule type" value="Genomic_DNA"/>
</dbReference>
<dbReference type="Proteomes" id="UP000826656">
    <property type="component" value="Unassembled WGS sequence"/>
</dbReference>
<feature type="region of interest" description="Disordered" evidence="1">
    <location>
        <begin position="1"/>
        <end position="23"/>
    </location>
</feature>
<organism evidence="2 4">
    <name type="scientific">Solanum tuberosum</name>
    <name type="common">Potato</name>
    <dbReference type="NCBI Taxonomy" id="4113"/>
    <lineage>
        <taxon>Eukaryota</taxon>
        <taxon>Viridiplantae</taxon>
        <taxon>Streptophyta</taxon>
        <taxon>Embryophyta</taxon>
        <taxon>Tracheophyta</taxon>
        <taxon>Spermatophyta</taxon>
        <taxon>Magnoliopsida</taxon>
        <taxon>eudicotyledons</taxon>
        <taxon>Gunneridae</taxon>
        <taxon>Pentapetalae</taxon>
        <taxon>asterids</taxon>
        <taxon>lamiids</taxon>
        <taxon>Solanales</taxon>
        <taxon>Solanaceae</taxon>
        <taxon>Solanoideae</taxon>
        <taxon>Solaneae</taxon>
        <taxon>Solanum</taxon>
    </lineage>
</organism>
<reference evidence="2 4" key="1">
    <citation type="journal article" date="2021" name="bioRxiv">
        <title>Chromosome-scale and haplotype-resolved genome assembly of a tetraploid potato cultivar.</title>
        <authorList>
            <person name="Sun H."/>
            <person name="Jiao W.-B."/>
            <person name="Krause K."/>
            <person name="Campoy J.A."/>
            <person name="Goel M."/>
            <person name="Folz-Donahue K."/>
            <person name="Kukat C."/>
            <person name="Huettel B."/>
            <person name="Schneeberger K."/>
        </authorList>
    </citation>
    <scope>NUCLEOTIDE SEQUENCE [LARGE SCALE GENOMIC DNA]</scope>
    <source>
        <strain evidence="2">SolTubOtavaFocal</strain>
        <tissue evidence="2">Leaves</tissue>
    </source>
</reference>
<comment type="caution">
    <text evidence="2">The sequence shown here is derived from an EMBL/GenBank/DDBJ whole genome shotgun (WGS) entry which is preliminary data.</text>
</comment>
<accession>A0ABQ7VT63</accession>